<dbReference type="AlphaFoldDB" id="A0A249PI24"/>
<evidence type="ECO:0000313" key="1">
    <source>
        <dbReference type="EMBL" id="ASY65397.1"/>
    </source>
</evidence>
<evidence type="ECO:0000313" key="2">
    <source>
        <dbReference type="Proteomes" id="UP000217211"/>
    </source>
</evidence>
<keyword evidence="2" id="KW-1185">Reference proteome</keyword>
<dbReference type="EMBL" id="CP023068">
    <property type="protein sequence ID" value="ASY65397.1"/>
    <property type="molecule type" value="Genomic_DNA"/>
</dbReference>
<accession>A0A249PI24</accession>
<keyword evidence="1" id="KW-0614">Plasmid</keyword>
<dbReference type="KEGG" id="esj:SJ05684_b44150"/>
<name>A0A249PI24_9HYPH</name>
<organism evidence="1 2">
    <name type="scientific">Sinorhizobium sojae CCBAU 05684</name>
    <dbReference type="NCBI Taxonomy" id="716928"/>
    <lineage>
        <taxon>Bacteria</taxon>
        <taxon>Pseudomonadati</taxon>
        <taxon>Pseudomonadota</taxon>
        <taxon>Alphaproteobacteria</taxon>
        <taxon>Hyphomicrobiales</taxon>
        <taxon>Rhizobiaceae</taxon>
        <taxon>Sinorhizobium/Ensifer group</taxon>
        <taxon>Sinorhizobium</taxon>
    </lineage>
</organism>
<sequence length="74" mass="7752">MPGIKAQARKIGRDILDDTSKLVGEFDIASGMGVDGRAHAILSRANSAIARILPIIPAQASASRRGARSEWPAA</sequence>
<proteinExistence type="predicted"/>
<protein>
    <submittedName>
        <fullName evidence="1">Uncharacterized protein</fullName>
    </submittedName>
</protein>
<reference evidence="1 2" key="1">
    <citation type="submission" date="2017-08" db="EMBL/GenBank/DDBJ databases">
        <title>Multipartite genome sequences of Sinorhizobium species nodulating soybeans.</title>
        <authorList>
            <person name="Tian C.F."/>
        </authorList>
    </citation>
    <scope>NUCLEOTIDE SEQUENCE [LARGE SCALE GENOMIC DNA]</scope>
    <source>
        <strain evidence="1 2">CCBAU 05684</strain>
        <plasmid evidence="2">psj05684b</plasmid>
    </source>
</reference>
<dbReference type="Proteomes" id="UP000217211">
    <property type="component" value="Plasmid pSJ05684b"/>
</dbReference>
<geneLocation type="plasmid" evidence="2">
    <name>psj05684b</name>
</geneLocation>
<gene>
    <name evidence="1" type="ORF">SJ05684_b44150</name>
</gene>